<name>A0A7V6A5N0_9BACT</name>
<proteinExistence type="predicted"/>
<dbReference type="AlphaFoldDB" id="A0A7V6A5N0"/>
<dbReference type="EMBL" id="DTGR01000202">
    <property type="protein sequence ID" value="HHS30595.1"/>
    <property type="molecule type" value="Genomic_DNA"/>
</dbReference>
<accession>A0A7V6A5N0</accession>
<organism evidence="1">
    <name type="scientific">Desulfobacca acetoxidans</name>
    <dbReference type="NCBI Taxonomy" id="60893"/>
    <lineage>
        <taxon>Bacteria</taxon>
        <taxon>Pseudomonadati</taxon>
        <taxon>Thermodesulfobacteriota</taxon>
        <taxon>Desulfobaccia</taxon>
        <taxon>Desulfobaccales</taxon>
        <taxon>Desulfobaccaceae</taxon>
        <taxon>Desulfobacca</taxon>
    </lineage>
</organism>
<evidence type="ECO:0000313" key="1">
    <source>
        <dbReference type="EMBL" id="HHS30595.1"/>
    </source>
</evidence>
<reference evidence="1" key="1">
    <citation type="journal article" date="2020" name="mSystems">
        <title>Genome- and Community-Level Interaction Insights into Carbon Utilization and Element Cycling Functions of Hydrothermarchaeota in Hydrothermal Sediment.</title>
        <authorList>
            <person name="Zhou Z."/>
            <person name="Liu Y."/>
            <person name="Xu W."/>
            <person name="Pan J."/>
            <person name="Luo Z.H."/>
            <person name="Li M."/>
        </authorList>
    </citation>
    <scope>NUCLEOTIDE SEQUENCE [LARGE SCALE GENOMIC DNA]</scope>
    <source>
        <strain evidence="1">SpSt-767</strain>
    </source>
</reference>
<gene>
    <name evidence="1" type="ORF">ENV52_12955</name>
</gene>
<comment type="caution">
    <text evidence="1">The sequence shown here is derived from an EMBL/GenBank/DDBJ whole genome shotgun (WGS) entry which is preliminary data.</text>
</comment>
<sequence length="72" mass="8296">MVPQVILHEPPWIHEKREGEANLIDQFARSPELCRYLDATKDCCSPELYDPRVAGEKKRQQGYTGQILLGKK</sequence>
<protein>
    <submittedName>
        <fullName evidence="1">Uncharacterized protein</fullName>
    </submittedName>
</protein>